<dbReference type="Pfam" id="PF02771">
    <property type="entry name" value="Acyl-CoA_dh_N"/>
    <property type="match status" value="1"/>
</dbReference>
<dbReference type="PANTHER" id="PTHR43884:SF20">
    <property type="entry name" value="ACYL-COA DEHYDROGENASE FADE28"/>
    <property type="match status" value="1"/>
</dbReference>
<dbReference type="InterPro" id="IPR046373">
    <property type="entry name" value="Acyl-CoA_Oxase/DH_mid-dom_sf"/>
</dbReference>
<evidence type="ECO:0000256" key="5">
    <source>
        <dbReference type="ARBA" id="ARBA00023002"/>
    </source>
</evidence>
<dbReference type="STRING" id="1137799.GZ78_07725"/>
<evidence type="ECO:0000259" key="8">
    <source>
        <dbReference type="Pfam" id="PF02770"/>
    </source>
</evidence>
<dbReference type="EMBL" id="JOKH01000001">
    <property type="protein sequence ID" value="KEQ19747.1"/>
    <property type="molecule type" value="Genomic_DNA"/>
</dbReference>
<dbReference type="InterPro" id="IPR006091">
    <property type="entry name" value="Acyl-CoA_Oxase/DH_mid-dom"/>
</dbReference>
<evidence type="ECO:0000259" key="9">
    <source>
        <dbReference type="Pfam" id="PF02771"/>
    </source>
</evidence>
<sequence>MSLAFNEEQRSLKDTARDFARDNTPVEALRQLRDTQDELGYSKEHWAQMVELGFGGVIFPEAYSGFDFGVKGLAGCMEEFGRTLTVSPLLSSVALSGSLILEAGNEAQKSKWLPAIAMGEKLVSVALEETSRHNPQATALSAEKVADGYKLNGKKTLVIDGHVADLLLVVARTSGQAGEQDGISLFLVDPEAQGVDVQRTVLTDSRNYARLELSDVVVAQDALLGEEGQGFAPLDKALDVARICLAAEMFGSIQEAFERTVEYFKERKQFGVLIGTFQALQHRAAHMYTEVQVCKTILMDALNALESGADNAPALVSGAKAKISEVAELVSNEAVQLHGGIGVTDELDIGLFLKRARLSQILLGDERFHYQRYATLSGF</sequence>
<keyword evidence="4 6" id="KW-0274">FAD</keyword>
<reference evidence="10 11" key="1">
    <citation type="submission" date="2014-06" db="EMBL/GenBank/DDBJ databases">
        <title>Whole Genome Sequences of Three Symbiotic Endozoicomonas Bacteria.</title>
        <authorList>
            <person name="Neave M.J."/>
            <person name="Apprill A."/>
            <person name="Voolstra C.R."/>
        </authorList>
    </citation>
    <scope>NUCLEOTIDE SEQUENCE [LARGE SCALE GENOMIC DNA]</scope>
    <source>
        <strain evidence="10 11">DSM 25634</strain>
    </source>
</reference>
<evidence type="ECO:0000256" key="6">
    <source>
        <dbReference type="RuleBase" id="RU362125"/>
    </source>
</evidence>
<dbReference type="Gene3D" id="2.40.110.10">
    <property type="entry name" value="Butyryl-CoA Dehydrogenase, subunit A, domain 2"/>
    <property type="match status" value="1"/>
</dbReference>
<dbReference type="SUPFAM" id="SSF47203">
    <property type="entry name" value="Acyl-CoA dehydrogenase C-terminal domain-like"/>
    <property type="match status" value="1"/>
</dbReference>
<dbReference type="eggNOG" id="COG1960">
    <property type="taxonomic scope" value="Bacteria"/>
</dbReference>
<keyword evidence="11" id="KW-1185">Reference proteome</keyword>
<dbReference type="AlphaFoldDB" id="A0A081NMS4"/>
<dbReference type="OrthoDB" id="9769473at2"/>
<evidence type="ECO:0000256" key="2">
    <source>
        <dbReference type="ARBA" id="ARBA00009347"/>
    </source>
</evidence>
<organism evidence="10 11">
    <name type="scientific">Endozoicomonas numazuensis</name>
    <dbReference type="NCBI Taxonomy" id="1137799"/>
    <lineage>
        <taxon>Bacteria</taxon>
        <taxon>Pseudomonadati</taxon>
        <taxon>Pseudomonadota</taxon>
        <taxon>Gammaproteobacteria</taxon>
        <taxon>Oceanospirillales</taxon>
        <taxon>Endozoicomonadaceae</taxon>
        <taxon>Endozoicomonas</taxon>
    </lineage>
</organism>
<dbReference type="InterPro" id="IPR009100">
    <property type="entry name" value="AcylCoA_DH/oxidase_NM_dom_sf"/>
</dbReference>
<feature type="domain" description="Acyl-CoA oxidase/dehydrogenase middle" evidence="8">
    <location>
        <begin position="136"/>
        <end position="201"/>
    </location>
</feature>
<dbReference type="Gene3D" id="1.10.540.10">
    <property type="entry name" value="Acyl-CoA dehydrogenase/oxidase, N-terminal domain"/>
    <property type="match status" value="1"/>
</dbReference>
<feature type="domain" description="Acyl-CoA dehydrogenase/oxidase C-terminal" evidence="7">
    <location>
        <begin position="228"/>
        <end position="366"/>
    </location>
</feature>
<comment type="cofactor">
    <cofactor evidence="1 6">
        <name>FAD</name>
        <dbReference type="ChEBI" id="CHEBI:57692"/>
    </cofactor>
</comment>
<dbReference type="InterPro" id="IPR013786">
    <property type="entry name" value="AcylCoA_DH/ox_N"/>
</dbReference>
<dbReference type="CDD" id="cd00567">
    <property type="entry name" value="ACAD"/>
    <property type="match status" value="1"/>
</dbReference>
<evidence type="ECO:0000256" key="1">
    <source>
        <dbReference type="ARBA" id="ARBA00001974"/>
    </source>
</evidence>
<dbReference type="InterPro" id="IPR037069">
    <property type="entry name" value="AcylCoA_DH/ox_N_sf"/>
</dbReference>
<keyword evidence="5 6" id="KW-0560">Oxidoreductase</keyword>
<protein>
    <submittedName>
        <fullName evidence="10">Acyl-CoA dehydrogenase</fullName>
    </submittedName>
</protein>
<gene>
    <name evidence="10" type="ORF">GZ78_07725</name>
</gene>
<proteinExistence type="inferred from homology"/>
<evidence type="ECO:0000256" key="4">
    <source>
        <dbReference type="ARBA" id="ARBA00022827"/>
    </source>
</evidence>
<dbReference type="SUPFAM" id="SSF56645">
    <property type="entry name" value="Acyl-CoA dehydrogenase NM domain-like"/>
    <property type="match status" value="1"/>
</dbReference>
<dbReference type="Pfam" id="PF00441">
    <property type="entry name" value="Acyl-CoA_dh_1"/>
    <property type="match status" value="1"/>
</dbReference>
<evidence type="ECO:0000313" key="10">
    <source>
        <dbReference type="EMBL" id="KEQ19747.1"/>
    </source>
</evidence>
<dbReference type="Pfam" id="PF02770">
    <property type="entry name" value="Acyl-CoA_dh_M"/>
    <property type="match status" value="1"/>
</dbReference>
<feature type="domain" description="Acyl-CoA dehydrogenase/oxidase N-terminal" evidence="9">
    <location>
        <begin position="6"/>
        <end position="120"/>
    </location>
</feature>
<dbReference type="RefSeq" id="WP_034833774.1">
    <property type="nucleotide sequence ID" value="NZ_JOKH01000001.1"/>
</dbReference>
<dbReference type="Gene3D" id="1.20.140.10">
    <property type="entry name" value="Butyryl-CoA Dehydrogenase, subunit A, domain 3"/>
    <property type="match status" value="1"/>
</dbReference>
<evidence type="ECO:0000259" key="7">
    <source>
        <dbReference type="Pfam" id="PF00441"/>
    </source>
</evidence>
<dbReference type="PANTHER" id="PTHR43884">
    <property type="entry name" value="ACYL-COA DEHYDROGENASE"/>
    <property type="match status" value="1"/>
</dbReference>
<dbReference type="GO" id="GO:0003995">
    <property type="term" value="F:acyl-CoA dehydrogenase activity"/>
    <property type="evidence" value="ECO:0007669"/>
    <property type="project" value="TreeGrafter"/>
</dbReference>
<comment type="similarity">
    <text evidence="2 6">Belongs to the acyl-CoA dehydrogenase family.</text>
</comment>
<dbReference type="InterPro" id="IPR036250">
    <property type="entry name" value="AcylCo_DH-like_C"/>
</dbReference>
<evidence type="ECO:0000256" key="3">
    <source>
        <dbReference type="ARBA" id="ARBA00022630"/>
    </source>
</evidence>
<dbReference type="Proteomes" id="UP000028073">
    <property type="component" value="Unassembled WGS sequence"/>
</dbReference>
<comment type="caution">
    <text evidence="10">The sequence shown here is derived from an EMBL/GenBank/DDBJ whole genome shotgun (WGS) entry which is preliminary data.</text>
</comment>
<dbReference type="GO" id="GO:0050660">
    <property type="term" value="F:flavin adenine dinucleotide binding"/>
    <property type="evidence" value="ECO:0007669"/>
    <property type="project" value="InterPro"/>
</dbReference>
<keyword evidence="3 6" id="KW-0285">Flavoprotein</keyword>
<evidence type="ECO:0000313" key="11">
    <source>
        <dbReference type="Proteomes" id="UP000028073"/>
    </source>
</evidence>
<name>A0A081NMS4_9GAMM</name>
<accession>A0A081NMS4</accession>
<dbReference type="InterPro" id="IPR009075">
    <property type="entry name" value="AcylCo_DH/oxidase_C"/>
</dbReference>